<comment type="caution">
    <text evidence="1">The sequence shown here is derived from an EMBL/GenBank/DDBJ whole genome shotgun (WGS) entry which is preliminary data.</text>
</comment>
<protein>
    <submittedName>
        <fullName evidence="1">Protein phnH</fullName>
    </submittedName>
</protein>
<accession>A0A0L8BS27</accession>
<dbReference type="Proteomes" id="UP000037425">
    <property type="component" value="Unassembled WGS sequence"/>
</dbReference>
<dbReference type="InterPro" id="IPR008772">
    <property type="entry name" value="Phosphonate_metab_PhnH"/>
</dbReference>
<dbReference type="EMBL" id="LGAP01000011">
    <property type="protein sequence ID" value="KOF17350.1"/>
    <property type="molecule type" value="Genomic_DNA"/>
</dbReference>
<proteinExistence type="predicted"/>
<name>A0A0L8BS27_ENSAD</name>
<dbReference type="InterPro" id="IPR038058">
    <property type="entry name" value="PhnH-like_sp"/>
</dbReference>
<sequence>MASQSQIYAGAFADPVFSAQSVFKSLMDGFARPGQIVRLEASSTPPAPMGAAAGAVALTLCDHDTAVWLTPSLAKSAVPQWIAFHTGATVTNSKTDARFAFVEKGAPVPGFDQFSLGTQEYPDRSTTLVIEIEALTGGKPLICRGPGIKDDVTIAVRGLPDVFLDFWSANRAIFPRGIDLVLTAGDSVLCLPRTSRLVRQEA</sequence>
<dbReference type="RefSeq" id="WP_053250110.1">
    <property type="nucleotide sequence ID" value="NZ_LGAP01000011.1"/>
</dbReference>
<dbReference type="PATRIC" id="fig|106592.7.peg.1301"/>
<gene>
    <name evidence="1" type="ORF">AC244_17595</name>
</gene>
<dbReference type="OrthoDB" id="9814509at2"/>
<evidence type="ECO:0000313" key="1">
    <source>
        <dbReference type="EMBL" id="KOF17350.1"/>
    </source>
</evidence>
<evidence type="ECO:0000313" key="2">
    <source>
        <dbReference type="Proteomes" id="UP000037425"/>
    </source>
</evidence>
<dbReference type="PIRSF" id="PIRSF020680">
    <property type="entry name" value="PhnH"/>
    <property type="match status" value="1"/>
</dbReference>
<reference evidence="2" key="1">
    <citation type="submission" date="2015-07" db="EMBL/GenBank/DDBJ databases">
        <title>Whole genome sequence of an Ensifer adhaerens strain isolated from a cave pool in the Wind Cave National Park.</title>
        <authorList>
            <person name="Eng W.W.H."/>
            <person name="Gan H.M."/>
            <person name="Barton H.A."/>
            <person name="Savka M.A."/>
        </authorList>
    </citation>
    <scope>NUCLEOTIDE SEQUENCE [LARGE SCALE GENOMIC DNA]</scope>
    <source>
        <strain evidence="2">SD006</strain>
    </source>
</reference>
<organism evidence="1 2">
    <name type="scientific">Ensifer adhaerens</name>
    <name type="common">Sinorhizobium morelense</name>
    <dbReference type="NCBI Taxonomy" id="106592"/>
    <lineage>
        <taxon>Bacteria</taxon>
        <taxon>Pseudomonadati</taxon>
        <taxon>Pseudomonadota</taxon>
        <taxon>Alphaproteobacteria</taxon>
        <taxon>Hyphomicrobiales</taxon>
        <taxon>Rhizobiaceae</taxon>
        <taxon>Sinorhizobium/Ensifer group</taxon>
        <taxon>Ensifer</taxon>
    </lineage>
</organism>
<dbReference type="GO" id="GO:0019634">
    <property type="term" value="P:organic phosphonate metabolic process"/>
    <property type="evidence" value="ECO:0007669"/>
    <property type="project" value="InterPro"/>
</dbReference>
<dbReference type="Pfam" id="PF05845">
    <property type="entry name" value="PhnH"/>
    <property type="match status" value="1"/>
</dbReference>
<dbReference type="SUPFAM" id="SSF159709">
    <property type="entry name" value="PhnH-like"/>
    <property type="match status" value="1"/>
</dbReference>
<dbReference type="Gene3D" id="3.40.50.11310">
    <property type="entry name" value="Bacterial phosphonate metabolism protein PhnH"/>
    <property type="match status" value="1"/>
</dbReference>
<dbReference type="NCBIfam" id="TIGR03292">
    <property type="entry name" value="PhnH_redo"/>
    <property type="match status" value="1"/>
</dbReference>
<dbReference type="AlphaFoldDB" id="A0A0L8BS27"/>